<dbReference type="Proteomes" id="UP000460549">
    <property type="component" value="Unassembled WGS sequence"/>
</dbReference>
<sequence>MRRKIVSKLDDVMVNRELSNVSKMLYSYMFKATGDDEVIITLDGFERMFSSIVTGDEIDKKACFDEMLSAGLFKLHSKEEDETVVYSLVK</sequence>
<accession>A0A7X2TRU3</accession>
<protein>
    <submittedName>
        <fullName evidence="1">Uncharacterized protein</fullName>
    </submittedName>
</protein>
<proteinExistence type="predicted"/>
<comment type="caution">
    <text evidence="1">The sequence shown here is derived from an EMBL/GenBank/DDBJ whole genome shotgun (WGS) entry which is preliminary data.</text>
</comment>
<reference evidence="1 2" key="1">
    <citation type="submission" date="2019-08" db="EMBL/GenBank/DDBJ databases">
        <title>In-depth cultivation of the pig gut microbiome towards novel bacterial diversity and tailored functional studies.</title>
        <authorList>
            <person name="Wylensek D."/>
            <person name="Hitch T.C.A."/>
            <person name="Clavel T."/>
        </authorList>
    </citation>
    <scope>NUCLEOTIDE SEQUENCE [LARGE SCALE GENOMIC DNA]</scope>
    <source>
        <strain evidence="1 2">NM-380-WT-3C1</strain>
    </source>
</reference>
<dbReference type="RefSeq" id="WP_154425459.1">
    <property type="nucleotide sequence ID" value="NZ_VUNN01000012.1"/>
</dbReference>
<gene>
    <name evidence="1" type="ORF">FYJ80_06770</name>
</gene>
<keyword evidence="2" id="KW-1185">Reference proteome</keyword>
<organism evidence="1 2">
    <name type="scientific">Bullifex porci</name>
    <dbReference type="NCBI Taxonomy" id="2606638"/>
    <lineage>
        <taxon>Bacteria</taxon>
        <taxon>Pseudomonadati</taxon>
        <taxon>Spirochaetota</taxon>
        <taxon>Spirochaetia</taxon>
        <taxon>Spirochaetales</taxon>
        <taxon>Spirochaetaceae</taxon>
        <taxon>Bullifex</taxon>
    </lineage>
</organism>
<evidence type="ECO:0000313" key="2">
    <source>
        <dbReference type="Proteomes" id="UP000460549"/>
    </source>
</evidence>
<dbReference type="AlphaFoldDB" id="A0A7X2TRU3"/>
<evidence type="ECO:0000313" key="1">
    <source>
        <dbReference type="EMBL" id="MSU06485.1"/>
    </source>
</evidence>
<dbReference type="EMBL" id="VUNN01000012">
    <property type="protein sequence ID" value="MSU06485.1"/>
    <property type="molecule type" value="Genomic_DNA"/>
</dbReference>
<name>A0A7X2TRU3_9SPIO</name>